<comment type="similarity">
    <text evidence="2">Belongs to the PBP/GOBP family.</text>
</comment>
<gene>
    <name evidence="6" type="ORF">PVAND_002039</name>
</gene>
<evidence type="ECO:0008006" key="8">
    <source>
        <dbReference type="Google" id="ProtNLM"/>
    </source>
</evidence>
<organism evidence="6 7">
    <name type="scientific">Polypedilum vanderplanki</name>
    <name type="common">Sleeping chironomid midge</name>
    <dbReference type="NCBI Taxonomy" id="319348"/>
    <lineage>
        <taxon>Eukaryota</taxon>
        <taxon>Metazoa</taxon>
        <taxon>Ecdysozoa</taxon>
        <taxon>Arthropoda</taxon>
        <taxon>Hexapoda</taxon>
        <taxon>Insecta</taxon>
        <taxon>Pterygota</taxon>
        <taxon>Neoptera</taxon>
        <taxon>Endopterygota</taxon>
        <taxon>Diptera</taxon>
        <taxon>Nematocera</taxon>
        <taxon>Chironomoidea</taxon>
        <taxon>Chironomidae</taxon>
        <taxon>Chironominae</taxon>
        <taxon>Polypedilum</taxon>
        <taxon>Polypedilum</taxon>
    </lineage>
</organism>
<dbReference type="OrthoDB" id="7881430at2759"/>
<dbReference type="SUPFAM" id="SSF47565">
    <property type="entry name" value="Insect pheromone/odorant-binding proteins"/>
    <property type="match status" value="1"/>
</dbReference>
<evidence type="ECO:0000256" key="4">
    <source>
        <dbReference type="ARBA" id="ARBA00022729"/>
    </source>
</evidence>
<dbReference type="PANTHER" id="PTHR11857">
    <property type="entry name" value="ODORANT BINDING PROTEIN-RELATED"/>
    <property type="match status" value="1"/>
</dbReference>
<feature type="signal peptide" evidence="5">
    <location>
        <begin position="1"/>
        <end position="17"/>
    </location>
</feature>
<evidence type="ECO:0000256" key="5">
    <source>
        <dbReference type="SAM" id="SignalP"/>
    </source>
</evidence>
<name>A0A9J6BPS8_POLVA</name>
<dbReference type="PRINTS" id="PR00485">
    <property type="entry name" value="MEALWORMBTLB"/>
</dbReference>
<dbReference type="Proteomes" id="UP001107558">
    <property type="component" value="Chromosome 3"/>
</dbReference>
<keyword evidence="7" id="KW-1185">Reference proteome</keyword>
<evidence type="ECO:0000256" key="3">
    <source>
        <dbReference type="ARBA" id="ARBA00022525"/>
    </source>
</evidence>
<keyword evidence="3" id="KW-0964">Secreted</keyword>
<evidence type="ECO:0000313" key="7">
    <source>
        <dbReference type="Proteomes" id="UP001107558"/>
    </source>
</evidence>
<protein>
    <recommendedName>
        <fullName evidence="8">Odorant binding protein</fullName>
    </recommendedName>
</protein>
<feature type="chain" id="PRO_5039926100" description="Odorant binding protein" evidence="5">
    <location>
        <begin position="18"/>
        <end position="138"/>
    </location>
</feature>
<accession>A0A9J6BPS8</accession>
<keyword evidence="4 5" id="KW-0732">Signal</keyword>
<dbReference type="GO" id="GO:0007608">
    <property type="term" value="P:sensory perception of smell"/>
    <property type="evidence" value="ECO:0007669"/>
    <property type="project" value="TreeGrafter"/>
</dbReference>
<evidence type="ECO:0000313" key="6">
    <source>
        <dbReference type="EMBL" id="KAG5671868.1"/>
    </source>
</evidence>
<dbReference type="AlphaFoldDB" id="A0A9J6BPS8"/>
<evidence type="ECO:0000256" key="1">
    <source>
        <dbReference type="ARBA" id="ARBA00004613"/>
    </source>
</evidence>
<dbReference type="InterPro" id="IPR006170">
    <property type="entry name" value="PBP/GOBP"/>
</dbReference>
<dbReference type="EMBL" id="JADBJN010000003">
    <property type="protein sequence ID" value="KAG5671868.1"/>
    <property type="molecule type" value="Genomic_DNA"/>
</dbReference>
<reference evidence="6" key="1">
    <citation type="submission" date="2021-03" db="EMBL/GenBank/DDBJ databases">
        <title>Chromosome level genome of the anhydrobiotic midge Polypedilum vanderplanki.</title>
        <authorList>
            <person name="Yoshida Y."/>
            <person name="Kikawada T."/>
            <person name="Gusev O."/>
        </authorList>
    </citation>
    <scope>NUCLEOTIDE SEQUENCE</scope>
    <source>
        <strain evidence="6">NIAS01</strain>
        <tissue evidence="6">Whole body or cell culture</tissue>
    </source>
</reference>
<dbReference type="Gene3D" id="1.10.238.20">
    <property type="entry name" value="Pheromone/general odorant binding protein domain"/>
    <property type="match status" value="1"/>
</dbReference>
<evidence type="ECO:0000256" key="2">
    <source>
        <dbReference type="ARBA" id="ARBA00008098"/>
    </source>
</evidence>
<proteinExistence type="inferred from homology"/>
<dbReference type="PANTHER" id="PTHR11857:SF45">
    <property type="entry name" value="GENERAL ODORANT-BINDING PROTEIN 83A-RELATED"/>
    <property type="match status" value="1"/>
</dbReference>
<dbReference type="CDD" id="cd23992">
    <property type="entry name" value="PBP_GOBP"/>
    <property type="match status" value="1"/>
</dbReference>
<dbReference type="GO" id="GO:0005549">
    <property type="term" value="F:odorant binding"/>
    <property type="evidence" value="ECO:0007669"/>
    <property type="project" value="InterPro"/>
</dbReference>
<sequence>MKFFIILTISFIAIISAQEPRRDSAYPPLEMIEALKPLHDICVKKTSVTEEAIKEFSDGKIHEDENLKCYMNCIFHETHVVDDTGNVHFEKLLDSLPESIHDKAFNMGKKCLYPQGENLCERAFWLHKCWKTADPVVR</sequence>
<dbReference type="InterPro" id="IPR036728">
    <property type="entry name" value="PBP_GOBP_sf"/>
</dbReference>
<comment type="subcellular location">
    <subcellularLocation>
        <location evidence="1">Secreted</location>
    </subcellularLocation>
</comment>
<comment type="caution">
    <text evidence="6">The sequence shown here is derived from an EMBL/GenBank/DDBJ whole genome shotgun (WGS) entry which is preliminary data.</text>
</comment>
<dbReference type="FunFam" id="1.10.238.20:FF:000001">
    <property type="entry name" value="General odorant-binding protein lush"/>
    <property type="match status" value="1"/>
</dbReference>
<dbReference type="GO" id="GO:0005615">
    <property type="term" value="C:extracellular space"/>
    <property type="evidence" value="ECO:0007669"/>
    <property type="project" value="TreeGrafter"/>
</dbReference>
<dbReference type="Pfam" id="PF01395">
    <property type="entry name" value="PBP_GOBP"/>
    <property type="match status" value="1"/>
</dbReference>
<dbReference type="SMART" id="SM00708">
    <property type="entry name" value="PhBP"/>
    <property type="match status" value="1"/>
</dbReference>